<dbReference type="AlphaFoldDB" id="A0A195DZ49"/>
<dbReference type="GO" id="GO:0005615">
    <property type="term" value="C:extracellular space"/>
    <property type="evidence" value="ECO:0007669"/>
    <property type="project" value="TreeGrafter"/>
</dbReference>
<organism evidence="1 2">
    <name type="scientific">Trachymyrmex cornetzi</name>
    <dbReference type="NCBI Taxonomy" id="471704"/>
    <lineage>
        <taxon>Eukaryota</taxon>
        <taxon>Metazoa</taxon>
        <taxon>Ecdysozoa</taxon>
        <taxon>Arthropoda</taxon>
        <taxon>Hexapoda</taxon>
        <taxon>Insecta</taxon>
        <taxon>Pterygota</taxon>
        <taxon>Neoptera</taxon>
        <taxon>Endopterygota</taxon>
        <taxon>Hymenoptera</taxon>
        <taxon>Apocrita</taxon>
        <taxon>Aculeata</taxon>
        <taxon>Formicoidea</taxon>
        <taxon>Formicidae</taxon>
        <taxon>Myrmicinae</taxon>
        <taxon>Trachymyrmex</taxon>
    </lineage>
</organism>
<name>A0A195DZ49_9HYME</name>
<dbReference type="InterPro" id="IPR038606">
    <property type="entry name" value="To_sf"/>
</dbReference>
<gene>
    <name evidence="1" type="ORF">ALC57_09642</name>
</gene>
<proteinExistence type="predicted"/>
<dbReference type="Gene3D" id="3.15.10.30">
    <property type="entry name" value="Haemolymph juvenile hormone binding protein"/>
    <property type="match status" value="1"/>
</dbReference>
<evidence type="ECO:0000313" key="1">
    <source>
        <dbReference type="EMBL" id="KYN17997.1"/>
    </source>
</evidence>
<dbReference type="SMART" id="SM00700">
    <property type="entry name" value="JHBP"/>
    <property type="match status" value="1"/>
</dbReference>
<dbReference type="Pfam" id="PF06585">
    <property type="entry name" value="JHBP"/>
    <property type="match status" value="1"/>
</dbReference>
<accession>A0A195DZ49</accession>
<evidence type="ECO:0000313" key="2">
    <source>
        <dbReference type="Proteomes" id="UP000078492"/>
    </source>
</evidence>
<reference evidence="1 2" key="1">
    <citation type="submission" date="2015-09" db="EMBL/GenBank/DDBJ databases">
        <title>Trachymyrmex cornetzi WGS genome.</title>
        <authorList>
            <person name="Nygaard S."/>
            <person name="Hu H."/>
            <person name="Boomsma J."/>
            <person name="Zhang G."/>
        </authorList>
    </citation>
    <scope>NUCLEOTIDE SEQUENCE [LARGE SCALE GENOMIC DNA]</scope>
    <source>
        <strain evidence="1">Tcor2-1</strain>
        <tissue evidence="1">Whole body</tissue>
    </source>
</reference>
<dbReference type="PANTHER" id="PTHR11008">
    <property type="entry name" value="PROTEIN TAKEOUT-LIKE PROTEIN"/>
    <property type="match status" value="1"/>
</dbReference>
<protein>
    <submittedName>
        <fullName evidence="1">Circadian clock-controlled protein</fullName>
    </submittedName>
</protein>
<sequence>MIASPVEHQSLFDDYWRCRLTVIKDVIAARRFHQLTWLTVLLHSAAFCRRAGKRKEPAIWAQFARYFEVRFVADVCTESTLTFRNFLLELQSKASYIHVCGLNNPNYGQCIVDNINNINNKICTGMPELNVPPLEPINIDELVIYNTDNLKLSVKESKITGFCNFVINSLQVSSDKHHFDLDVTFKHLDMESVYDFDMHVLVPLANKGMVHVSADNLEAKIILDLKVETKNGKTEIYISKVKTILDVKTFKYVFDDSEKDLVQLHEALSNVVNENEKDIIIKVKPALEEAVSKLIITVVNNIFRNRYEQLFPNEA</sequence>
<dbReference type="InterPro" id="IPR010562">
    <property type="entry name" value="Haemolymph_juvenile_hormone-bd"/>
</dbReference>
<dbReference type="PANTHER" id="PTHR11008:SF41">
    <property type="entry name" value="RE70318P"/>
    <property type="match status" value="1"/>
</dbReference>
<dbReference type="EMBL" id="KQ980050">
    <property type="protein sequence ID" value="KYN17997.1"/>
    <property type="molecule type" value="Genomic_DNA"/>
</dbReference>
<keyword evidence="2" id="KW-1185">Reference proteome</keyword>
<dbReference type="Proteomes" id="UP000078492">
    <property type="component" value="Unassembled WGS sequence"/>
</dbReference>